<feature type="transmembrane region" description="Helical" evidence="2">
    <location>
        <begin position="16"/>
        <end position="37"/>
    </location>
</feature>
<keyword evidence="4" id="KW-1185">Reference proteome</keyword>
<evidence type="ECO:0000256" key="1">
    <source>
        <dbReference type="ARBA" id="ARBA00009431"/>
    </source>
</evidence>
<reference evidence="3 4" key="1">
    <citation type="journal article" date="2022" name="Nat. Genet.">
        <title>Improved pea reference genome and pan-genome highlight genomic features and evolutionary characteristics.</title>
        <authorList>
            <person name="Yang T."/>
            <person name="Liu R."/>
            <person name="Luo Y."/>
            <person name="Hu S."/>
            <person name="Wang D."/>
            <person name="Wang C."/>
            <person name="Pandey M.K."/>
            <person name="Ge S."/>
            <person name="Xu Q."/>
            <person name="Li N."/>
            <person name="Li G."/>
            <person name="Huang Y."/>
            <person name="Saxena R.K."/>
            <person name="Ji Y."/>
            <person name="Li M."/>
            <person name="Yan X."/>
            <person name="He Y."/>
            <person name="Liu Y."/>
            <person name="Wang X."/>
            <person name="Xiang C."/>
            <person name="Varshney R.K."/>
            <person name="Ding H."/>
            <person name="Gao S."/>
            <person name="Zong X."/>
        </authorList>
    </citation>
    <scope>NUCLEOTIDE SEQUENCE [LARGE SCALE GENOMIC DNA]</scope>
    <source>
        <strain evidence="3 4">cv. Zhongwan 6</strain>
    </source>
</reference>
<accession>A0A9D5BE49</accession>
<dbReference type="Proteomes" id="UP001058974">
    <property type="component" value="Chromosome 1"/>
</dbReference>
<dbReference type="GO" id="GO:0006508">
    <property type="term" value="P:proteolysis"/>
    <property type="evidence" value="ECO:0007669"/>
    <property type="project" value="InterPro"/>
</dbReference>
<dbReference type="PRINTS" id="PR00724">
    <property type="entry name" value="CRBOXYPTASEC"/>
</dbReference>
<sequence>MKTPLSHEPAKYPSTLLSAVQCVILGFCMNWTSLLVLKAMSGRVRLKYWRLPTRARYSVGEGMRLPESLSNLYVADIGVDARPRCSAVGEAAFTQHEPFLVSPKGLVKNPFNWNREASMIYLDSPAGVGFSYSANTYDYIFLNDEFAVRVEEKTDCLIVVVLVWVDCSRLQLRDSPEAKGLTL</sequence>
<comment type="similarity">
    <text evidence="1">Belongs to the peptidase S10 family.</text>
</comment>
<dbReference type="Gene3D" id="3.40.50.1820">
    <property type="entry name" value="alpha/beta hydrolase"/>
    <property type="match status" value="1"/>
</dbReference>
<dbReference type="InterPro" id="IPR029058">
    <property type="entry name" value="AB_hydrolase_fold"/>
</dbReference>
<comment type="caution">
    <text evidence="3">The sequence shown here is derived from an EMBL/GenBank/DDBJ whole genome shotgun (WGS) entry which is preliminary data.</text>
</comment>
<name>A0A9D5BE49_PEA</name>
<evidence type="ECO:0000313" key="3">
    <source>
        <dbReference type="EMBL" id="KAI5441129.1"/>
    </source>
</evidence>
<protein>
    <submittedName>
        <fullName evidence="3">Uncharacterized protein</fullName>
    </submittedName>
</protein>
<dbReference type="EMBL" id="JAMSHJ010000001">
    <property type="protein sequence ID" value="KAI5441129.1"/>
    <property type="molecule type" value="Genomic_DNA"/>
</dbReference>
<dbReference type="GO" id="GO:0004185">
    <property type="term" value="F:serine-type carboxypeptidase activity"/>
    <property type="evidence" value="ECO:0007669"/>
    <property type="project" value="InterPro"/>
</dbReference>
<keyword evidence="2" id="KW-1133">Transmembrane helix</keyword>
<dbReference type="Pfam" id="PF00450">
    <property type="entry name" value="Peptidase_S10"/>
    <property type="match status" value="1"/>
</dbReference>
<dbReference type="AlphaFoldDB" id="A0A9D5BE49"/>
<proteinExistence type="inferred from homology"/>
<dbReference type="PANTHER" id="PTHR11802:SF281">
    <property type="entry name" value="CARBOXYPEPTIDASE"/>
    <property type="match status" value="1"/>
</dbReference>
<keyword evidence="2" id="KW-0812">Transmembrane</keyword>
<dbReference type="GO" id="GO:0005773">
    <property type="term" value="C:vacuole"/>
    <property type="evidence" value="ECO:0007669"/>
    <property type="project" value="TreeGrafter"/>
</dbReference>
<gene>
    <name evidence="3" type="ORF">KIW84_010550</name>
</gene>
<dbReference type="PANTHER" id="PTHR11802">
    <property type="entry name" value="SERINE PROTEASE FAMILY S10 SERINE CARBOXYPEPTIDASE"/>
    <property type="match status" value="1"/>
</dbReference>
<evidence type="ECO:0000313" key="4">
    <source>
        <dbReference type="Proteomes" id="UP001058974"/>
    </source>
</evidence>
<organism evidence="3 4">
    <name type="scientific">Pisum sativum</name>
    <name type="common">Garden pea</name>
    <name type="synonym">Lathyrus oleraceus</name>
    <dbReference type="NCBI Taxonomy" id="3888"/>
    <lineage>
        <taxon>Eukaryota</taxon>
        <taxon>Viridiplantae</taxon>
        <taxon>Streptophyta</taxon>
        <taxon>Embryophyta</taxon>
        <taxon>Tracheophyta</taxon>
        <taxon>Spermatophyta</taxon>
        <taxon>Magnoliopsida</taxon>
        <taxon>eudicotyledons</taxon>
        <taxon>Gunneridae</taxon>
        <taxon>Pentapetalae</taxon>
        <taxon>rosids</taxon>
        <taxon>fabids</taxon>
        <taxon>Fabales</taxon>
        <taxon>Fabaceae</taxon>
        <taxon>Papilionoideae</taxon>
        <taxon>50 kb inversion clade</taxon>
        <taxon>NPAAA clade</taxon>
        <taxon>Hologalegina</taxon>
        <taxon>IRL clade</taxon>
        <taxon>Fabeae</taxon>
        <taxon>Lathyrus</taxon>
    </lineage>
</organism>
<evidence type="ECO:0000256" key="2">
    <source>
        <dbReference type="SAM" id="Phobius"/>
    </source>
</evidence>
<dbReference type="SUPFAM" id="SSF53474">
    <property type="entry name" value="alpha/beta-Hydrolases"/>
    <property type="match status" value="1"/>
</dbReference>
<keyword evidence="2" id="KW-0472">Membrane</keyword>
<dbReference type="Gramene" id="Psat01G0055000-T1">
    <property type="protein sequence ID" value="KAI5441129.1"/>
    <property type="gene ID" value="KIW84_010550"/>
</dbReference>
<dbReference type="InterPro" id="IPR001563">
    <property type="entry name" value="Peptidase_S10"/>
</dbReference>